<proteinExistence type="inferred from homology"/>
<comment type="caution">
    <text evidence="3">The sequence shown here is derived from an EMBL/GenBank/DDBJ whole genome shotgun (WGS) entry which is preliminary data.</text>
</comment>
<dbReference type="AlphaFoldDB" id="A0A3S0IIP9"/>
<dbReference type="Gene3D" id="3.40.50.12370">
    <property type="match status" value="1"/>
</dbReference>
<dbReference type="InterPro" id="IPR014729">
    <property type="entry name" value="Rossmann-like_a/b/a_fold"/>
</dbReference>
<organism evidence="3 4">
    <name type="scientific">Hymenobacter gummosus</name>
    <dbReference type="NCBI Taxonomy" id="1776032"/>
    <lineage>
        <taxon>Bacteria</taxon>
        <taxon>Pseudomonadati</taxon>
        <taxon>Bacteroidota</taxon>
        <taxon>Cytophagia</taxon>
        <taxon>Cytophagales</taxon>
        <taxon>Hymenobacteraceae</taxon>
        <taxon>Hymenobacter</taxon>
    </lineage>
</organism>
<dbReference type="InterPro" id="IPR006015">
    <property type="entry name" value="Universal_stress_UspA"/>
</dbReference>
<dbReference type="PANTHER" id="PTHR46268">
    <property type="entry name" value="STRESS RESPONSE PROTEIN NHAX"/>
    <property type="match status" value="1"/>
</dbReference>
<evidence type="ECO:0000313" key="3">
    <source>
        <dbReference type="EMBL" id="RTQ44880.1"/>
    </source>
</evidence>
<comment type="similarity">
    <text evidence="1">Belongs to the universal stress protein A family.</text>
</comment>
<dbReference type="SUPFAM" id="SSF52402">
    <property type="entry name" value="Adenine nucleotide alpha hydrolases-like"/>
    <property type="match status" value="2"/>
</dbReference>
<evidence type="ECO:0000259" key="2">
    <source>
        <dbReference type="Pfam" id="PF00582"/>
    </source>
</evidence>
<gene>
    <name evidence="3" type="ORF">EJV47_27120</name>
</gene>
<reference evidence="3 4" key="1">
    <citation type="submission" date="2018-12" db="EMBL/GenBank/DDBJ databases">
        <title>Hymenobacter gummosus sp. nov., isolated from a spring.</title>
        <authorList>
            <person name="Nie L."/>
        </authorList>
    </citation>
    <scope>NUCLEOTIDE SEQUENCE [LARGE SCALE GENOMIC DNA]</scope>
    <source>
        <strain evidence="3 4">KCTC 52166</strain>
    </source>
</reference>
<dbReference type="OrthoDB" id="871451at2"/>
<dbReference type="RefSeq" id="WP_126696362.1">
    <property type="nucleotide sequence ID" value="NZ_RXOF01000024.1"/>
</dbReference>
<keyword evidence="4" id="KW-1185">Reference proteome</keyword>
<evidence type="ECO:0000256" key="1">
    <source>
        <dbReference type="ARBA" id="ARBA00008791"/>
    </source>
</evidence>
<dbReference type="Gene3D" id="3.40.50.620">
    <property type="entry name" value="HUPs"/>
    <property type="match status" value="1"/>
</dbReference>
<dbReference type="CDD" id="cd00293">
    <property type="entry name" value="USP-like"/>
    <property type="match status" value="1"/>
</dbReference>
<dbReference type="InterPro" id="IPR006016">
    <property type="entry name" value="UspA"/>
</dbReference>
<accession>A0A3S0IIP9</accession>
<dbReference type="Proteomes" id="UP000282184">
    <property type="component" value="Unassembled WGS sequence"/>
</dbReference>
<dbReference type="PRINTS" id="PR01438">
    <property type="entry name" value="UNVRSLSTRESS"/>
</dbReference>
<sequence>MLTLLVLTDFSAAADHALHYAAALAAPGGAQLVLLHVRPSLLSPDALTAGSVAETEDEAHALLRQRLQTLPAALPASAAVVSGELAAEVTAAVRQRGADLLVLGRPELGPVPDELVRTTSLSLLRHLPCPLLLVPQGSAAAVPPQRALLAVDEQPLPSVRSTAGLAPLLGQAALTVAFVADDAGASNPARAFDNARQAGLLAGFGPAEAQGYAHPEPAAGLAAAARQLQPDLLVLVARRRSFLGQLFHQSVTAAVVREATQPVLVLPEHAD</sequence>
<protein>
    <submittedName>
        <fullName evidence="3">Universal stress protein</fullName>
    </submittedName>
</protein>
<dbReference type="EMBL" id="RXOF01000024">
    <property type="protein sequence ID" value="RTQ44880.1"/>
    <property type="molecule type" value="Genomic_DNA"/>
</dbReference>
<feature type="domain" description="UspA" evidence="2">
    <location>
        <begin position="197"/>
        <end position="267"/>
    </location>
</feature>
<name>A0A3S0IIP9_9BACT</name>
<feature type="domain" description="UspA" evidence="2">
    <location>
        <begin position="3"/>
        <end position="135"/>
    </location>
</feature>
<dbReference type="PANTHER" id="PTHR46268:SF6">
    <property type="entry name" value="UNIVERSAL STRESS PROTEIN UP12"/>
    <property type="match status" value="1"/>
</dbReference>
<dbReference type="Pfam" id="PF00582">
    <property type="entry name" value="Usp"/>
    <property type="match status" value="2"/>
</dbReference>
<evidence type="ECO:0000313" key="4">
    <source>
        <dbReference type="Proteomes" id="UP000282184"/>
    </source>
</evidence>